<evidence type="ECO:0000256" key="1">
    <source>
        <dbReference type="SAM" id="Phobius"/>
    </source>
</evidence>
<reference evidence="4" key="1">
    <citation type="journal article" date="2019" name="Int. J. Syst. Evol. Microbiol.">
        <title>The Global Catalogue of Microorganisms (GCM) 10K type strain sequencing project: providing services to taxonomists for standard genome sequencing and annotation.</title>
        <authorList>
            <consortium name="The Broad Institute Genomics Platform"/>
            <consortium name="The Broad Institute Genome Sequencing Center for Infectious Disease"/>
            <person name="Wu L."/>
            <person name="Ma J."/>
        </authorList>
    </citation>
    <scope>NUCLEOTIDE SEQUENCE [LARGE SCALE GENOMIC DNA]</scope>
    <source>
        <strain evidence="4">CGMCC 1.12664</strain>
    </source>
</reference>
<sequence>MRSANIVSGVILIVFGAAMLLVIIPAQIEEGPEGMMSPRLVPQMMMALIMGLSLLLVLSNLRAAPDPDAAPPFTRSELIASAALLGLFAVTVALFLTVGVLAASVVLIVGALLILGERRPVALVLMPLCLIGGAYLLFYRLLGTAIL</sequence>
<evidence type="ECO:0000313" key="3">
    <source>
        <dbReference type="EMBL" id="GGE51572.1"/>
    </source>
</evidence>
<protein>
    <recommendedName>
        <fullName evidence="2">DUF1468 domain-containing protein</fullName>
    </recommendedName>
</protein>
<name>A0A917AGV3_9RHOB</name>
<evidence type="ECO:0000313" key="4">
    <source>
        <dbReference type="Proteomes" id="UP000612855"/>
    </source>
</evidence>
<keyword evidence="4" id="KW-1185">Reference proteome</keyword>
<feature type="transmembrane region" description="Helical" evidence="1">
    <location>
        <begin position="40"/>
        <end position="61"/>
    </location>
</feature>
<feature type="transmembrane region" description="Helical" evidence="1">
    <location>
        <begin position="82"/>
        <end position="115"/>
    </location>
</feature>
<comment type="caution">
    <text evidence="3">The sequence shown here is derived from an EMBL/GenBank/DDBJ whole genome shotgun (WGS) entry which is preliminary data.</text>
</comment>
<keyword evidence="1" id="KW-0472">Membrane</keyword>
<organism evidence="3 4">
    <name type="scientific">Primorskyibacter flagellatus</name>
    <dbReference type="NCBI Taxonomy" id="1387277"/>
    <lineage>
        <taxon>Bacteria</taxon>
        <taxon>Pseudomonadati</taxon>
        <taxon>Pseudomonadota</taxon>
        <taxon>Alphaproteobacteria</taxon>
        <taxon>Rhodobacterales</taxon>
        <taxon>Roseobacteraceae</taxon>
        <taxon>Primorskyibacter</taxon>
    </lineage>
</organism>
<dbReference type="Proteomes" id="UP000612855">
    <property type="component" value="Unassembled WGS sequence"/>
</dbReference>
<dbReference type="EMBL" id="BMFJ01000004">
    <property type="protein sequence ID" value="GGE51572.1"/>
    <property type="molecule type" value="Genomic_DNA"/>
</dbReference>
<feature type="domain" description="DUF1468" evidence="2">
    <location>
        <begin position="7"/>
        <end position="143"/>
    </location>
</feature>
<feature type="transmembrane region" description="Helical" evidence="1">
    <location>
        <begin position="7"/>
        <end position="28"/>
    </location>
</feature>
<feature type="transmembrane region" description="Helical" evidence="1">
    <location>
        <begin position="121"/>
        <end position="142"/>
    </location>
</feature>
<evidence type="ECO:0000259" key="2">
    <source>
        <dbReference type="Pfam" id="PF07331"/>
    </source>
</evidence>
<accession>A0A917AGV3</accession>
<dbReference type="Pfam" id="PF07331">
    <property type="entry name" value="TctB"/>
    <property type="match status" value="1"/>
</dbReference>
<keyword evidence="1" id="KW-0812">Transmembrane</keyword>
<gene>
    <name evidence="3" type="ORF">GCM10011360_43160</name>
</gene>
<dbReference type="InterPro" id="IPR009936">
    <property type="entry name" value="DUF1468"/>
</dbReference>
<keyword evidence="1" id="KW-1133">Transmembrane helix</keyword>
<dbReference type="RefSeq" id="WP_188479797.1">
    <property type="nucleotide sequence ID" value="NZ_BMFJ01000004.1"/>
</dbReference>
<proteinExistence type="predicted"/>
<dbReference type="AlphaFoldDB" id="A0A917AGV3"/>